<dbReference type="Proteomes" id="UP000220527">
    <property type="component" value="Unassembled WGS sequence"/>
</dbReference>
<dbReference type="EMBL" id="NQWI01000189">
    <property type="protein sequence ID" value="PDW00304.1"/>
    <property type="molecule type" value="Genomic_DNA"/>
</dbReference>
<gene>
    <name evidence="2" type="ORF">CJ255_20815</name>
</gene>
<keyword evidence="3" id="KW-1185">Reference proteome</keyword>
<dbReference type="AlphaFoldDB" id="A0A2A6RDG1"/>
<evidence type="ECO:0000313" key="3">
    <source>
        <dbReference type="Proteomes" id="UP000220527"/>
    </source>
</evidence>
<reference evidence="3" key="1">
    <citation type="submission" date="2017-08" db="EMBL/GenBank/DDBJ databases">
        <authorList>
            <person name="Grouzdev D.S."/>
            <person name="Gaisin V.A."/>
            <person name="Rysina M.S."/>
            <person name="Gorlenko V.M."/>
        </authorList>
    </citation>
    <scope>NUCLEOTIDE SEQUENCE [LARGE SCALE GENOMIC DNA]</scope>
    <source>
        <strain evidence="3">Kir15-3F</strain>
    </source>
</reference>
<comment type="caution">
    <text evidence="2">The sequence shown here is derived from an EMBL/GenBank/DDBJ whole genome shotgun (WGS) entry which is preliminary data.</text>
</comment>
<evidence type="ECO:0000256" key="1">
    <source>
        <dbReference type="SAM" id="MobiDB-lite"/>
    </source>
</evidence>
<proteinExistence type="predicted"/>
<protein>
    <submittedName>
        <fullName evidence="2">Uncharacterized protein</fullName>
    </submittedName>
</protein>
<feature type="region of interest" description="Disordered" evidence="1">
    <location>
        <begin position="1"/>
        <end position="67"/>
    </location>
</feature>
<name>A0A2A6RDG1_9CHLR</name>
<accession>A0A2A6RDG1</accession>
<sequence>MTLTSHSALSVGAGGSSGTLADKSIVRDGWGRPLIPGSQLKGSCAGPPRRASPTSPPLTKSRPIKPT</sequence>
<evidence type="ECO:0000313" key="2">
    <source>
        <dbReference type="EMBL" id="PDW00304.1"/>
    </source>
</evidence>
<organism evidence="2 3">
    <name type="scientific">Candidatus Viridilinea mediisalina</name>
    <dbReference type="NCBI Taxonomy" id="2024553"/>
    <lineage>
        <taxon>Bacteria</taxon>
        <taxon>Bacillati</taxon>
        <taxon>Chloroflexota</taxon>
        <taxon>Chloroflexia</taxon>
        <taxon>Chloroflexales</taxon>
        <taxon>Chloroflexineae</taxon>
        <taxon>Oscillochloridaceae</taxon>
        <taxon>Candidatus Viridilinea</taxon>
    </lineage>
</organism>